<evidence type="ECO:0000256" key="1">
    <source>
        <dbReference type="SAM" id="MobiDB-lite"/>
    </source>
</evidence>
<dbReference type="AlphaFoldDB" id="A0AAV1S1A2"/>
<comment type="caution">
    <text evidence="2">The sequence shown here is derived from an EMBL/GenBank/DDBJ whole genome shotgun (WGS) entry which is preliminary data.</text>
</comment>
<organism evidence="2 3">
    <name type="scientific">Dovyalis caffra</name>
    <dbReference type="NCBI Taxonomy" id="77055"/>
    <lineage>
        <taxon>Eukaryota</taxon>
        <taxon>Viridiplantae</taxon>
        <taxon>Streptophyta</taxon>
        <taxon>Embryophyta</taxon>
        <taxon>Tracheophyta</taxon>
        <taxon>Spermatophyta</taxon>
        <taxon>Magnoliopsida</taxon>
        <taxon>eudicotyledons</taxon>
        <taxon>Gunneridae</taxon>
        <taxon>Pentapetalae</taxon>
        <taxon>rosids</taxon>
        <taxon>fabids</taxon>
        <taxon>Malpighiales</taxon>
        <taxon>Salicaceae</taxon>
        <taxon>Flacourtieae</taxon>
        <taxon>Dovyalis</taxon>
    </lineage>
</organism>
<protein>
    <submittedName>
        <fullName evidence="2">Uncharacterized protein</fullName>
    </submittedName>
</protein>
<evidence type="ECO:0000313" key="2">
    <source>
        <dbReference type="EMBL" id="CAK7344529.1"/>
    </source>
</evidence>
<evidence type="ECO:0000313" key="3">
    <source>
        <dbReference type="Proteomes" id="UP001314170"/>
    </source>
</evidence>
<proteinExistence type="predicted"/>
<sequence>MRANCIRARKSRPEASSNDWNNDDDNWFHEDISKAFKEMKNMKLFDVEDTYLIDDAWDWTWEREIKKRPL</sequence>
<reference evidence="2 3" key="1">
    <citation type="submission" date="2024-01" db="EMBL/GenBank/DDBJ databases">
        <authorList>
            <person name="Waweru B."/>
        </authorList>
    </citation>
    <scope>NUCLEOTIDE SEQUENCE [LARGE SCALE GENOMIC DNA]</scope>
</reference>
<accession>A0AAV1S1A2</accession>
<dbReference type="Proteomes" id="UP001314170">
    <property type="component" value="Unassembled WGS sequence"/>
</dbReference>
<name>A0AAV1S1A2_9ROSI</name>
<keyword evidence="3" id="KW-1185">Reference proteome</keyword>
<gene>
    <name evidence="2" type="ORF">DCAF_LOCUS17836</name>
</gene>
<dbReference type="EMBL" id="CAWUPB010001162">
    <property type="protein sequence ID" value="CAK7344529.1"/>
    <property type="molecule type" value="Genomic_DNA"/>
</dbReference>
<feature type="region of interest" description="Disordered" evidence="1">
    <location>
        <begin position="1"/>
        <end position="21"/>
    </location>
</feature>